<keyword evidence="1" id="KW-0472">Membrane</keyword>
<dbReference type="EMBL" id="JAUSUB010000004">
    <property type="protein sequence ID" value="MDQ0269345.1"/>
    <property type="molecule type" value="Genomic_DNA"/>
</dbReference>
<accession>A0ABU0AH08</accession>
<dbReference type="Proteomes" id="UP001238088">
    <property type="component" value="Unassembled WGS sequence"/>
</dbReference>
<keyword evidence="3" id="KW-1185">Reference proteome</keyword>
<sequence>MRNLLIILVFLFLFAKVFDYEPLKTMFADLFNIFNPFLFLFGFIVLIFIFMPFFKKHKK</sequence>
<feature type="transmembrane region" description="Helical" evidence="1">
    <location>
        <begin position="35"/>
        <end position="54"/>
    </location>
</feature>
<gene>
    <name evidence="2" type="ORF">J2S17_001216</name>
</gene>
<evidence type="ECO:0000313" key="3">
    <source>
        <dbReference type="Proteomes" id="UP001238088"/>
    </source>
</evidence>
<dbReference type="GO" id="GO:0016757">
    <property type="term" value="F:glycosyltransferase activity"/>
    <property type="evidence" value="ECO:0007669"/>
    <property type="project" value="UniProtKB-KW"/>
</dbReference>
<protein>
    <submittedName>
        <fullName evidence="2">Membrane-bound dolichyl-phosphate-mannose-protein mannosyltransferase</fullName>
    </submittedName>
</protein>
<comment type="caution">
    <text evidence="2">The sequence shown here is derived from an EMBL/GenBank/DDBJ whole genome shotgun (WGS) entry which is preliminary data.</text>
</comment>
<evidence type="ECO:0000256" key="1">
    <source>
        <dbReference type="SAM" id="Phobius"/>
    </source>
</evidence>
<keyword evidence="1" id="KW-1133">Transmembrane helix</keyword>
<proteinExistence type="predicted"/>
<organism evidence="2 3">
    <name type="scientific">Cytobacillus purgationiresistens</name>
    <dbReference type="NCBI Taxonomy" id="863449"/>
    <lineage>
        <taxon>Bacteria</taxon>
        <taxon>Bacillati</taxon>
        <taxon>Bacillota</taxon>
        <taxon>Bacilli</taxon>
        <taxon>Bacillales</taxon>
        <taxon>Bacillaceae</taxon>
        <taxon>Cytobacillus</taxon>
    </lineage>
</organism>
<evidence type="ECO:0000313" key="2">
    <source>
        <dbReference type="EMBL" id="MDQ0269345.1"/>
    </source>
</evidence>
<keyword evidence="1" id="KW-0812">Transmembrane</keyword>
<keyword evidence="2" id="KW-0808">Transferase</keyword>
<reference evidence="2 3" key="1">
    <citation type="submission" date="2023-07" db="EMBL/GenBank/DDBJ databases">
        <title>Genomic Encyclopedia of Type Strains, Phase IV (KMG-IV): sequencing the most valuable type-strain genomes for metagenomic binning, comparative biology and taxonomic classification.</title>
        <authorList>
            <person name="Goeker M."/>
        </authorList>
    </citation>
    <scope>NUCLEOTIDE SEQUENCE [LARGE SCALE GENOMIC DNA]</scope>
    <source>
        <strain evidence="2 3">DSM 23494</strain>
    </source>
</reference>
<name>A0ABU0AH08_9BACI</name>
<keyword evidence="2" id="KW-0328">Glycosyltransferase</keyword>